<organism evidence="2">
    <name type="scientific">viral metagenome</name>
    <dbReference type="NCBI Taxonomy" id="1070528"/>
    <lineage>
        <taxon>unclassified sequences</taxon>
        <taxon>metagenomes</taxon>
        <taxon>organismal metagenomes</taxon>
    </lineage>
</organism>
<dbReference type="EMBL" id="MN739513">
    <property type="protein sequence ID" value="QHT09589.1"/>
    <property type="molecule type" value="Genomic_DNA"/>
</dbReference>
<evidence type="ECO:0000313" key="2">
    <source>
        <dbReference type="EMBL" id="QHT09589.1"/>
    </source>
</evidence>
<feature type="domain" description="Thioredoxin" evidence="1">
    <location>
        <begin position="31"/>
        <end position="115"/>
    </location>
</feature>
<evidence type="ECO:0000259" key="1">
    <source>
        <dbReference type="Pfam" id="PF00085"/>
    </source>
</evidence>
<dbReference type="SUPFAM" id="SSF52833">
    <property type="entry name" value="Thioredoxin-like"/>
    <property type="match status" value="1"/>
</dbReference>
<sequence length="193" mass="21614">MSGLLFLTSDDFTISKGTKGDIMCHSIPGFSLILFYSTQCQHCQTLIPIFKKLPGSIGGCQFGMINVSTNMQCIRMSKDTVAPITYVPYIILYINGRPFMRYGGPHDAKEISRFVFEVSQKVQNKQKFTSENVKEDTRGAKIPSYTIGHPLCGPDDDVCYLEFEEAYGKEQTNVSHSRRRVELPSMAGMSVSK</sequence>
<dbReference type="InterPro" id="IPR036249">
    <property type="entry name" value="Thioredoxin-like_sf"/>
</dbReference>
<proteinExistence type="predicted"/>
<dbReference type="Gene3D" id="3.40.30.10">
    <property type="entry name" value="Glutaredoxin"/>
    <property type="match status" value="1"/>
</dbReference>
<name>A0A6C0D113_9ZZZZ</name>
<reference evidence="2" key="1">
    <citation type="journal article" date="2020" name="Nature">
        <title>Giant virus diversity and host interactions through global metagenomics.</title>
        <authorList>
            <person name="Schulz F."/>
            <person name="Roux S."/>
            <person name="Paez-Espino D."/>
            <person name="Jungbluth S."/>
            <person name="Walsh D.A."/>
            <person name="Denef V.J."/>
            <person name="McMahon K.D."/>
            <person name="Konstantinidis K.T."/>
            <person name="Eloe-Fadrosh E.A."/>
            <person name="Kyrpides N.C."/>
            <person name="Woyke T."/>
        </authorList>
    </citation>
    <scope>NUCLEOTIDE SEQUENCE</scope>
    <source>
        <strain evidence="2">GVMAG-M-3300023174-102</strain>
    </source>
</reference>
<dbReference type="InterPro" id="IPR013766">
    <property type="entry name" value="Thioredoxin_domain"/>
</dbReference>
<dbReference type="Pfam" id="PF00085">
    <property type="entry name" value="Thioredoxin"/>
    <property type="match status" value="1"/>
</dbReference>
<accession>A0A6C0D113</accession>
<protein>
    <recommendedName>
        <fullName evidence="1">Thioredoxin domain-containing protein</fullName>
    </recommendedName>
</protein>
<dbReference type="CDD" id="cd02961">
    <property type="entry name" value="PDI_a_family"/>
    <property type="match status" value="1"/>
</dbReference>
<dbReference type="AlphaFoldDB" id="A0A6C0D113"/>